<evidence type="ECO:0000256" key="2">
    <source>
        <dbReference type="ARBA" id="ARBA00010305"/>
    </source>
</evidence>
<dbReference type="AlphaFoldDB" id="A0A834IHT5"/>
<name>A0A834IHT5_RHYFE</name>
<dbReference type="OrthoDB" id="409897at2759"/>
<dbReference type="InterPro" id="IPR022083">
    <property type="entry name" value="KBP"/>
</dbReference>
<evidence type="ECO:0000313" key="7">
    <source>
        <dbReference type="EMBL" id="KAF7279381.1"/>
    </source>
</evidence>
<comment type="similarity">
    <text evidence="2">Belongs to the KIF-binding protein family.</text>
</comment>
<dbReference type="PANTHER" id="PTHR46321:SF1">
    <property type="entry name" value="KIF-BINDING PROTEIN"/>
    <property type="match status" value="1"/>
</dbReference>
<organism evidence="7 8">
    <name type="scientific">Rhynchophorus ferrugineus</name>
    <name type="common">Red palm weevil</name>
    <name type="synonym">Curculio ferrugineus</name>
    <dbReference type="NCBI Taxonomy" id="354439"/>
    <lineage>
        <taxon>Eukaryota</taxon>
        <taxon>Metazoa</taxon>
        <taxon>Ecdysozoa</taxon>
        <taxon>Arthropoda</taxon>
        <taxon>Hexapoda</taxon>
        <taxon>Insecta</taxon>
        <taxon>Pterygota</taxon>
        <taxon>Neoptera</taxon>
        <taxon>Endopterygota</taxon>
        <taxon>Coleoptera</taxon>
        <taxon>Polyphaga</taxon>
        <taxon>Cucujiformia</taxon>
        <taxon>Curculionidae</taxon>
        <taxon>Dryophthorinae</taxon>
        <taxon>Rhynchophorus</taxon>
    </lineage>
</organism>
<feature type="region of interest" description="Disordered" evidence="6">
    <location>
        <begin position="252"/>
        <end position="284"/>
    </location>
</feature>
<dbReference type="Pfam" id="PF12309">
    <property type="entry name" value="KBP_C"/>
    <property type="match status" value="1"/>
</dbReference>
<dbReference type="GO" id="GO:0005856">
    <property type="term" value="C:cytoskeleton"/>
    <property type="evidence" value="ECO:0007669"/>
    <property type="project" value="UniProtKB-SubCell"/>
</dbReference>
<evidence type="ECO:0000256" key="5">
    <source>
        <dbReference type="ARBA" id="ARBA00023212"/>
    </source>
</evidence>
<dbReference type="EMBL" id="JAACXV010000365">
    <property type="protein sequence ID" value="KAF7279381.1"/>
    <property type="molecule type" value="Genomic_DNA"/>
</dbReference>
<reference evidence="7" key="1">
    <citation type="submission" date="2020-08" db="EMBL/GenBank/DDBJ databases">
        <title>Genome sequencing and assembly of the red palm weevil Rhynchophorus ferrugineus.</title>
        <authorList>
            <person name="Dias G.B."/>
            <person name="Bergman C.M."/>
            <person name="Manee M."/>
        </authorList>
    </citation>
    <scope>NUCLEOTIDE SEQUENCE</scope>
    <source>
        <strain evidence="7">AA-2017</strain>
        <tissue evidence="7">Whole larva</tissue>
    </source>
</reference>
<dbReference type="Proteomes" id="UP000625711">
    <property type="component" value="Unassembled WGS sequence"/>
</dbReference>
<evidence type="ECO:0000313" key="8">
    <source>
        <dbReference type="Proteomes" id="UP000625711"/>
    </source>
</evidence>
<keyword evidence="8" id="KW-1185">Reference proteome</keyword>
<evidence type="ECO:0000256" key="1">
    <source>
        <dbReference type="ARBA" id="ARBA00004245"/>
    </source>
</evidence>
<dbReference type="PANTHER" id="PTHR46321">
    <property type="entry name" value="KIF1-BINDING PROTEIN"/>
    <property type="match status" value="1"/>
</dbReference>
<gene>
    <name evidence="7" type="ORF">GWI33_007324</name>
</gene>
<comment type="caution">
    <text evidence="7">The sequence shown here is derived from an EMBL/GenBank/DDBJ whole genome shotgun (WGS) entry which is preliminary data.</text>
</comment>
<keyword evidence="4" id="KW-0963">Cytoplasm</keyword>
<feature type="compositionally biased region" description="Basic and acidic residues" evidence="6">
    <location>
        <begin position="255"/>
        <end position="284"/>
    </location>
</feature>
<evidence type="ECO:0000256" key="3">
    <source>
        <dbReference type="ARBA" id="ARBA00016840"/>
    </source>
</evidence>
<protein>
    <recommendedName>
        <fullName evidence="3">KIF-binding protein</fullName>
    </recommendedName>
</protein>
<proteinExistence type="inferred from homology"/>
<keyword evidence="5" id="KW-0206">Cytoskeleton</keyword>
<comment type="subcellular location">
    <subcellularLocation>
        <location evidence="1">Cytoplasm</location>
        <location evidence="1">Cytoskeleton</location>
    </subcellularLocation>
</comment>
<evidence type="ECO:0000256" key="4">
    <source>
        <dbReference type="ARBA" id="ARBA00022490"/>
    </source>
</evidence>
<evidence type="ECO:0000256" key="6">
    <source>
        <dbReference type="SAM" id="MobiDB-lite"/>
    </source>
</evidence>
<sequence>MHLMFAKFDIYHLVAAESVLNPLEISLNPNPEIFAIQGDLARSWVYYGLQLFESSRKSASMIDIEPDRLENASAIIDNNDSEGDLLTFSRLQVDMPAVPASNIKNLEEAKTLFAFVQKWIKRGRLYYTLRDFPLQYVNLCLDLSELYRFVSLYEEDLESQYSVQRKRYEALETLSTILKEVRPNCYVAVTIELTKEIIEVQMEMMNLNLKRLYASDNQRPEVNEDNLKKKINVFLGANSQLQKISDTLNSTPTCMKDRGYIQPKNNEKVEYERKNDEEKDNSST</sequence>
<accession>A0A834IHT5</accession>